<dbReference type="PANTHER" id="PTHR19303">
    <property type="entry name" value="TRANSPOSON"/>
    <property type="match status" value="1"/>
</dbReference>
<dbReference type="GO" id="GO:0003677">
    <property type="term" value="F:DNA binding"/>
    <property type="evidence" value="ECO:0007669"/>
    <property type="project" value="TreeGrafter"/>
</dbReference>
<dbReference type="Gene3D" id="3.30.420.10">
    <property type="entry name" value="Ribonuclease H-like superfamily/Ribonuclease H"/>
    <property type="match status" value="1"/>
</dbReference>
<evidence type="ECO:0000313" key="2">
    <source>
        <dbReference type="EMBL" id="CAG6647174.1"/>
    </source>
</evidence>
<dbReference type="GO" id="GO:0005634">
    <property type="term" value="C:nucleus"/>
    <property type="evidence" value="ECO:0007669"/>
    <property type="project" value="TreeGrafter"/>
</dbReference>
<reference evidence="2" key="1">
    <citation type="submission" date="2021-05" db="EMBL/GenBank/DDBJ databases">
        <authorList>
            <person name="Alioto T."/>
            <person name="Alioto T."/>
            <person name="Gomez Garrido J."/>
        </authorList>
    </citation>
    <scope>NUCLEOTIDE SEQUENCE</scope>
</reference>
<dbReference type="AlphaFoldDB" id="A0A8D8RDV2"/>
<dbReference type="InterPro" id="IPR004875">
    <property type="entry name" value="DDE_SF_endonuclease_dom"/>
</dbReference>
<proteinExistence type="predicted"/>
<feature type="domain" description="DDE-1" evidence="1">
    <location>
        <begin position="18"/>
        <end position="114"/>
    </location>
</feature>
<dbReference type="InterPro" id="IPR050863">
    <property type="entry name" value="CenT-Element_Derived"/>
</dbReference>
<name>A0A8D8RDV2_9HEMI</name>
<dbReference type="Pfam" id="PF03184">
    <property type="entry name" value="DDE_1"/>
    <property type="match status" value="1"/>
</dbReference>
<dbReference type="EMBL" id="HBUF01145776">
    <property type="protein sequence ID" value="CAG6647174.1"/>
    <property type="molecule type" value="Transcribed_RNA"/>
</dbReference>
<dbReference type="PANTHER" id="PTHR19303:SF74">
    <property type="entry name" value="POGO TRANSPOSABLE ELEMENT WITH KRAB DOMAIN"/>
    <property type="match status" value="1"/>
</dbReference>
<sequence>MEILHTWFTNPKICGRLGQKRPPGCRYNRSISGWLDSQSFDDWFHSLVLPHLKRQDRLKVLIEDNLSSHLNVNNIETCRTNNIKFICLPPNPTHLTQPLDLAYFRPMKESCGRKFIWHRR</sequence>
<dbReference type="InterPro" id="IPR036397">
    <property type="entry name" value="RNaseH_sf"/>
</dbReference>
<evidence type="ECO:0000259" key="1">
    <source>
        <dbReference type="Pfam" id="PF03184"/>
    </source>
</evidence>
<organism evidence="2">
    <name type="scientific">Cacopsylla melanoneura</name>
    <dbReference type="NCBI Taxonomy" id="428564"/>
    <lineage>
        <taxon>Eukaryota</taxon>
        <taxon>Metazoa</taxon>
        <taxon>Ecdysozoa</taxon>
        <taxon>Arthropoda</taxon>
        <taxon>Hexapoda</taxon>
        <taxon>Insecta</taxon>
        <taxon>Pterygota</taxon>
        <taxon>Neoptera</taxon>
        <taxon>Paraneoptera</taxon>
        <taxon>Hemiptera</taxon>
        <taxon>Sternorrhyncha</taxon>
        <taxon>Psylloidea</taxon>
        <taxon>Psyllidae</taxon>
        <taxon>Psyllinae</taxon>
        <taxon>Cacopsylla</taxon>
    </lineage>
</organism>
<accession>A0A8D8RDV2</accession>
<protein>
    <recommendedName>
        <fullName evidence="1">DDE-1 domain-containing protein</fullName>
    </recommendedName>
</protein>